<organism evidence="7 8">
    <name type="scientific">Eutrema salsugineum</name>
    <name type="common">Saltwater cress</name>
    <name type="synonym">Sisymbrium salsugineum</name>
    <dbReference type="NCBI Taxonomy" id="72664"/>
    <lineage>
        <taxon>Eukaryota</taxon>
        <taxon>Viridiplantae</taxon>
        <taxon>Streptophyta</taxon>
        <taxon>Embryophyta</taxon>
        <taxon>Tracheophyta</taxon>
        <taxon>Spermatophyta</taxon>
        <taxon>Magnoliopsida</taxon>
        <taxon>eudicotyledons</taxon>
        <taxon>Gunneridae</taxon>
        <taxon>Pentapetalae</taxon>
        <taxon>rosids</taxon>
        <taxon>malvids</taxon>
        <taxon>Brassicales</taxon>
        <taxon>Brassicaceae</taxon>
        <taxon>Eutremeae</taxon>
        <taxon>Eutrema</taxon>
    </lineage>
</organism>
<name>V4KKQ7_EUTSA</name>
<dbReference type="Proteomes" id="UP000030689">
    <property type="component" value="Unassembled WGS sequence"/>
</dbReference>
<dbReference type="SUPFAM" id="SSF82171">
    <property type="entry name" value="DPP6 N-terminal domain-like"/>
    <property type="match status" value="1"/>
</dbReference>
<keyword evidence="8" id="KW-1185">Reference proteome</keyword>
<keyword evidence="4" id="KW-0648">Protein biosynthesis</keyword>
<dbReference type="EMBL" id="KI517809">
    <property type="protein sequence ID" value="ESQ30477.1"/>
    <property type="molecule type" value="Genomic_DNA"/>
</dbReference>
<dbReference type="InterPro" id="IPR011400">
    <property type="entry name" value="EIF3B"/>
</dbReference>
<evidence type="ECO:0000256" key="2">
    <source>
        <dbReference type="ARBA" id="ARBA00022540"/>
    </source>
</evidence>
<keyword evidence="2" id="KW-0396">Initiation factor</keyword>
<dbReference type="STRING" id="72664.V4KKQ7"/>
<sequence>EPFKTRSSNAVSETTKMTLGSDFTLINFKPECRTVEEDLDQLVIRYGPVIKVFRIYPTRKKARNVFEDMDDRVSNDVQWSPLGSYLVSVHDDVAVLWGLFSKGIPMLMRYWHRKVKLVDFSPGEKYLVTYNKSEPSNPSELNIFDVRSGRLLMRGYDGVSDVSWPVVRWAGGKDDRYFAMLSKNNTLYVYETCLLGEKPMKVVDDVVDMSWSPTESIFALLLKGRGRQPPKLALMQIPGMVELRNEDLRDVYDLDCNCKMYWQSNGEYLAVQVTCSELVLFRIKEIDIPMEVLQVDEKVLAFAWEPSGHRFAMIHGGEGDQSVLPDVSFYSMQTPQNLGKVWKLDTLKDKQADALFWSPRGKHIVVAGLEGSFNGQFEFFDVDKLETMNKVEHSMATDIAWDPTGRYVATAVTISQEMEEGFKKGFHWETVRPRNPPNGFFIWSFKGEKLYWRSTPNEYRLLQLNWRPYGGSIDEELLKNQEKPIEEDSVNWASEEESVKWVSEEESENLASEEESENLASEEVSENSASEEESENLASEEESDNSASEED</sequence>
<feature type="compositionally biased region" description="Acidic residues" evidence="5">
    <location>
        <begin position="523"/>
        <end position="551"/>
    </location>
</feature>
<feature type="compositionally biased region" description="Acidic residues" evidence="5">
    <location>
        <begin position="504"/>
        <end position="517"/>
    </location>
</feature>
<dbReference type="GO" id="GO:0003743">
    <property type="term" value="F:translation initiation factor activity"/>
    <property type="evidence" value="ECO:0007669"/>
    <property type="project" value="UniProtKB-KW"/>
</dbReference>
<dbReference type="PANTHER" id="PTHR14068:SF0">
    <property type="entry name" value="EUKARYOTIC TRANSLATION INITIATION FACTOR 3 SUBUNIT B"/>
    <property type="match status" value="1"/>
</dbReference>
<reference evidence="7 8" key="1">
    <citation type="journal article" date="2013" name="Front. Plant Sci.">
        <title>The Reference Genome of the Halophytic Plant Eutrema salsugineum.</title>
        <authorList>
            <person name="Yang R."/>
            <person name="Jarvis D.E."/>
            <person name="Chen H."/>
            <person name="Beilstein M.A."/>
            <person name="Grimwood J."/>
            <person name="Jenkins J."/>
            <person name="Shu S."/>
            <person name="Prochnik S."/>
            <person name="Xin M."/>
            <person name="Ma C."/>
            <person name="Schmutz J."/>
            <person name="Wing R.A."/>
            <person name="Mitchell-Olds T."/>
            <person name="Schumaker K.S."/>
            <person name="Wang X."/>
        </authorList>
    </citation>
    <scope>NUCLEOTIDE SEQUENCE [LARGE SCALE GENOMIC DNA]</scope>
</reference>
<protein>
    <recommendedName>
        <fullName evidence="6">Translation initiation factor beta propellor-like domain-containing protein</fullName>
    </recommendedName>
</protein>
<evidence type="ECO:0000256" key="1">
    <source>
        <dbReference type="ARBA" id="ARBA00022490"/>
    </source>
</evidence>
<feature type="region of interest" description="Disordered" evidence="5">
    <location>
        <begin position="486"/>
        <end position="551"/>
    </location>
</feature>
<keyword evidence="1" id="KW-0963">Cytoplasm</keyword>
<evidence type="ECO:0000256" key="4">
    <source>
        <dbReference type="ARBA" id="ARBA00022917"/>
    </source>
</evidence>
<evidence type="ECO:0000259" key="6">
    <source>
        <dbReference type="Pfam" id="PF08662"/>
    </source>
</evidence>
<dbReference type="AlphaFoldDB" id="V4KKQ7"/>
<evidence type="ECO:0000313" key="8">
    <source>
        <dbReference type="Proteomes" id="UP000030689"/>
    </source>
</evidence>
<dbReference type="InterPro" id="IPR015943">
    <property type="entry name" value="WD40/YVTN_repeat-like_dom_sf"/>
</dbReference>
<dbReference type="PANTHER" id="PTHR14068">
    <property type="entry name" value="EUKARYOTIC TRANSLATION INITIATION FACTOR 3 EIF3 -RELATED"/>
    <property type="match status" value="1"/>
</dbReference>
<evidence type="ECO:0000313" key="7">
    <source>
        <dbReference type="EMBL" id="ESQ30477.1"/>
    </source>
</evidence>
<accession>V4KKQ7</accession>
<dbReference type="GO" id="GO:0005852">
    <property type="term" value="C:eukaryotic translation initiation factor 3 complex"/>
    <property type="evidence" value="ECO:0007669"/>
    <property type="project" value="InterPro"/>
</dbReference>
<gene>
    <name evidence="7" type="ORF">EUTSA_v10012255mg</name>
</gene>
<dbReference type="Pfam" id="PF08662">
    <property type="entry name" value="eIF2A"/>
    <property type="match status" value="1"/>
</dbReference>
<evidence type="ECO:0000256" key="5">
    <source>
        <dbReference type="SAM" id="MobiDB-lite"/>
    </source>
</evidence>
<feature type="non-terminal residue" evidence="7">
    <location>
        <position position="1"/>
    </location>
</feature>
<evidence type="ECO:0000256" key="3">
    <source>
        <dbReference type="ARBA" id="ARBA00022884"/>
    </source>
</evidence>
<dbReference type="eggNOG" id="KOG2314">
    <property type="taxonomic scope" value="Eukaryota"/>
</dbReference>
<dbReference type="Gene3D" id="2.130.10.10">
    <property type="entry name" value="YVTN repeat-like/Quinoprotein amine dehydrogenase"/>
    <property type="match status" value="2"/>
</dbReference>
<dbReference type="GO" id="GO:0031369">
    <property type="term" value="F:translation initiation factor binding"/>
    <property type="evidence" value="ECO:0007669"/>
    <property type="project" value="InterPro"/>
</dbReference>
<dbReference type="Gramene" id="ESQ30477">
    <property type="protein sequence ID" value="ESQ30477"/>
    <property type="gene ID" value="EUTSA_v10012255mg"/>
</dbReference>
<dbReference type="KEGG" id="eus:EUTSA_v10012255mg"/>
<keyword evidence="3" id="KW-0694">RNA-binding</keyword>
<proteinExistence type="predicted"/>
<feature type="domain" description="Translation initiation factor beta propellor-like" evidence="6">
    <location>
        <begin position="257"/>
        <end position="423"/>
    </location>
</feature>
<dbReference type="InterPro" id="IPR013979">
    <property type="entry name" value="TIF_beta_prop-like"/>
</dbReference>
<dbReference type="OMA" id="DKLLWND"/>
<dbReference type="GO" id="GO:0003723">
    <property type="term" value="F:RNA binding"/>
    <property type="evidence" value="ECO:0007669"/>
    <property type="project" value="UniProtKB-KW"/>
</dbReference>